<evidence type="ECO:0008006" key="5">
    <source>
        <dbReference type="Google" id="ProtNLM"/>
    </source>
</evidence>
<dbReference type="RefSeq" id="WP_013116132.1">
    <property type="nucleotide sequence ID" value="NC_014151.1"/>
</dbReference>
<dbReference type="HOGENOM" id="CLU_1192921_0_0_11"/>
<name>D5UK56_CELFN</name>
<dbReference type="STRING" id="446466.Cfla_0889"/>
<dbReference type="OrthoDB" id="3831250at2"/>
<protein>
    <recommendedName>
        <fullName evidence="5">DUF4352 domain-containing protein</fullName>
    </recommendedName>
</protein>
<evidence type="ECO:0000313" key="3">
    <source>
        <dbReference type="EMBL" id="ADG73798.1"/>
    </source>
</evidence>
<feature type="chain" id="PRO_5003077856" description="DUF4352 domain-containing protein" evidence="2">
    <location>
        <begin position="22"/>
        <end position="217"/>
    </location>
</feature>
<dbReference type="Proteomes" id="UP000000849">
    <property type="component" value="Chromosome"/>
</dbReference>
<feature type="compositionally biased region" description="Low complexity" evidence="1">
    <location>
        <begin position="35"/>
        <end position="77"/>
    </location>
</feature>
<proteinExistence type="predicted"/>
<gene>
    <name evidence="3" type="ordered locus">Cfla_0889</name>
</gene>
<evidence type="ECO:0000313" key="4">
    <source>
        <dbReference type="Proteomes" id="UP000000849"/>
    </source>
</evidence>
<dbReference type="AlphaFoldDB" id="D5UK56"/>
<evidence type="ECO:0000256" key="1">
    <source>
        <dbReference type="SAM" id="MobiDB-lite"/>
    </source>
</evidence>
<dbReference type="EMBL" id="CP001964">
    <property type="protein sequence ID" value="ADG73798.1"/>
    <property type="molecule type" value="Genomic_DNA"/>
</dbReference>
<keyword evidence="2" id="KW-0732">Signal</keyword>
<sequence length="217" mass="21217">MRTRPLLHALAGAVLVAGLVACTGPDDSEPRVAGTAEVASPSTSASPVATDVPDAQGDAAAAGDDAGAGDAVAQPAPGELPTAPPVDIADEADFGTGVTAEITQVEAIEGEGRGLGERSGPALVFELEVTNGSSGPVDMGTVTVNLADATGAPAAPLSGPPAAPFSRSVEPGGTAVGTYVFLVPPAARDQVTLEVAYTTEAPVVVFAGDPDGVRPRS</sequence>
<dbReference type="PROSITE" id="PS51257">
    <property type="entry name" value="PROKAR_LIPOPROTEIN"/>
    <property type="match status" value="1"/>
</dbReference>
<keyword evidence="4" id="KW-1185">Reference proteome</keyword>
<feature type="region of interest" description="Disordered" evidence="1">
    <location>
        <begin position="25"/>
        <end position="84"/>
    </location>
</feature>
<dbReference type="KEGG" id="cfl:Cfla_0889"/>
<organism evidence="3 4">
    <name type="scientific">Cellulomonas flavigena (strain ATCC 482 / DSM 20109 / BCRC 11376 / JCM 18109 / NBRC 3775 / NCIMB 8073 / NRS 134)</name>
    <dbReference type="NCBI Taxonomy" id="446466"/>
    <lineage>
        <taxon>Bacteria</taxon>
        <taxon>Bacillati</taxon>
        <taxon>Actinomycetota</taxon>
        <taxon>Actinomycetes</taxon>
        <taxon>Micrococcales</taxon>
        <taxon>Cellulomonadaceae</taxon>
        <taxon>Cellulomonas</taxon>
    </lineage>
</organism>
<accession>D5UK56</accession>
<dbReference type="eggNOG" id="ENOG5033939">
    <property type="taxonomic scope" value="Bacteria"/>
</dbReference>
<feature type="signal peptide" evidence="2">
    <location>
        <begin position="1"/>
        <end position="21"/>
    </location>
</feature>
<reference evidence="3 4" key="1">
    <citation type="journal article" date="2010" name="Stand. Genomic Sci.">
        <title>Complete genome sequence of Cellulomonas flavigena type strain (134).</title>
        <authorList>
            <person name="Abt B."/>
            <person name="Foster B."/>
            <person name="Lapidus A."/>
            <person name="Clum A."/>
            <person name="Sun H."/>
            <person name="Pukall R."/>
            <person name="Lucas S."/>
            <person name="Glavina Del Rio T."/>
            <person name="Nolan M."/>
            <person name="Tice H."/>
            <person name="Cheng J.F."/>
            <person name="Pitluck S."/>
            <person name="Liolios K."/>
            <person name="Ivanova N."/>
            <person name="Mavromatis K."/>
            <person name="Ovchinnikova G."/>
            <person name="Pati A."/>
            <person name="Goodwin L."/>
            <person name="Chen A."/>
            <person name="Palaniappan K."/>
            <person name="Land M."/>
            <person name="Hauser L."/>
            <person name="Chang Y.J."/>
            <person name="Jeffries C.D."/>
            <person name="Rohde M."/>
            <person name="Goker M."/>
            <person name="Woyke T."/>
            <person name="Bristow J."/>
            <person name="Eisen J.A."/>
            <person name="Markowitz V."/>
            <person name="Hugenholtz P."/>
            <person name="Kyrpides N.C."/>
            <person name="Klenk H.P."/>
        </authorList>
    </citation>
    <scope>NUCLEOTIDE SEQUENCE [LARGE SCALE GENOMIC DNA]</scope>
    <source>
        <strain evidence="4">ATCC 482 / DSM 20109 / BCRC 11376 / JCM 18109 / NBRC 3775 / NCIMB 8073 / NRS 134</strain>
    </source>
</reference>
<evidence type="ECO:0000256" key="2">
    <source>
        <dbReference type="SAM" id="SignalP"/>
    </source>
</evidence>